<proteinExistence type="predicted"/>
<comment type="caution">
    <text evidence="4">The sequence shown here is derived from an EMBL/GenBank/DDBJ whole genome shotgun (WGS) entry which is preliminary data.</text>
</comment>
<comment type="subcellular location">
    <subcellularLocation>
        <location evidence="1">Secreted</location>
    </subcellularLocation>
</comment>
<organism evidence="4 5">
    <name type="scientific">bacterium (Candidatus Gribaldobacteria) CG23_combo_of_CG06-09_8_20_14_all_37_87_8</name>
    <dbReference type="NCBI Taxonomy" id="2014278"/>
    <lineage>
        <taxon>Bacteria</taxon>
        <taxon>Candidatus Gribaldobacteria</taxon>
    </lineage>
</organism>
<dbReference type="PANTHER" id="PTHR34216:SF3">
    <property type="entry name" value="POLY-BETA-1,6-N-ACETYL-D-GLUCOSAMINE N-DEACETYLASE"/>
    <property type="match status" value="1"/>
</dbReference>
<dbReference type="InterPro" id="IPR011330">
    <property type="entry name" value="Glyco_hydro/deAcase_b/a-brl"/>
</dbReference>
<evidence type="ECO:0000313" key="4">
    <source>
        <dbReference type="EMBL" id="PIP31499.1"/>
    </source>
</evidence>
<accession>A0A2G9ZE92</accession>
<reference evidence="4 5" key="1">
    <citation type="submission" date="2017-09" db="EMBL/GenBank/DDBJ databases">
        <title>Depth-based differentiation of microbial function through sediment-hosted aquifers and enrichment of novel symbionts in the deep terrestrial subsurface.</title>
        <authorList>
            <person name="Probst A.J."/>
            <person name="Ladd B."/>
            <person name="Jarett J.K."/>
            <person name="Geller-Mcgrath D.E."/>
            <person name="Sieber C.M."/>
            <person name="Emerson J.B."/>
            <person name="Anantharaman K."/>
            <person name="Thomas B.C."/>
            <person name="Malmstrom R."/>
            <person name="Stieglmeier M."/>
            <person name="Klingl A."/>
            <person name="Woyke T."/>
            <person name="Ryan C.M."/>
            <person name="Banfield J.F."/>
        </authorList>
    </citation>
    <scope>NUCLEOTIDE SEQUENCE [LARGE SCALE GENOMIC DNA]</scope>
    <source>
        <strain evidence="4">CG23_combo_of_CG06-09_8_20_14_all_37_87_8</strain>
    </source>
</reference>
<evidence type="ECO:0000313" key="5">
    <source>
        <dbReference type="Proteomes" id="UP000230447"/>
    </source>
</evidence>
<evidence type="ECO:0000256" key="1">
    <source>
        <dbReference type="ARBA" id="ARBA00004613"/>
    </source>
</evidence>
<dbReference type="GO" id="GO:0016810">
    <property type="term" value="F:hydrolase activity, acting on carbon-nitrogen (but not peptide) bonds"/>
    <property type="evidence" value="ECO:0007669"/>
    <property type="project" value="InterPro"/>
</dbReference>
<sequence>MKSKKIRNLLLISTIFIVLLWLGYPMIKDVFKKHYNSITYYEYKPQSTVVSDVDISKMPQAKAVPMLMYHGIVLKEDSQNTSLANFISQMEILKKHGYETITLEQYDKFLNDKATLPPKPIVITFDDGRKDSYYRSDSVLKELGFKATIFIVSGKQNDKDKFFLSWDELKVLRDSGRWDIQAHGTYSHNKIIDDPYNNTGYFLSSKRYKKGVGLESDDAFETRVENDFLQNIVDLKLQLGIVPKYYAIPLNDYGEKAKTNYPDAVRFNWRLMKKYFRLSFVQANSSSDTNRFYLNIYNYKDTDRYMTARIEVKDMSPDVLIRTLEDAIPAEPSYSFDRSKVNLVENAIQNSYGNIVIKDDGIHVMGSPENESARILFGDTHWANYTVEASMQRVSGRSIFLMGNVMNGSNYIAFGFTDNGIALREYVEGNEYDLRRPILKKGFGDSTHLYRLVFKGDKVSAYIDEAPVYLDVPISTFKGQVGIKVWGDSEIAEGLLQSLRVQPNK</sequence>
<dbReference type="Pfam" id="PF01522">
    <property type="entry name" value="Polysacc_deac_1"/>
    <property type="match status" value="1"/>
</dbReference>
<dbReference type="PANTHER" id="PTHR34216">
    <property type="match status" value="1"/>
</dbReference>
<dbReference type="Proteomes" id="UP000230447">
    <property type="component" value="Unassembled WGS sequence"/>
</dbReference>
<keyword evidence="2" id="KW-0732">Signal</keyword>
<name>A0A2G9ZE92_9BACT</name>
<dbReference type="InterPro" id="IPR002509">
    <property type="entry name" value="NODB_dom"/>
</dbReference>
<dbReference type="InterPro" id="IPR051398">
    <property type="entry name" value="Polysacch_Deacetylase"/>
</dbReference>
<gene>
    <name evidence="4" type="ORF">COX24_03295</name>
</gene>
<dbReference type="Gene3D" id="2.60.120.560">
    <property type="entry name" value="Exo-inulinase, domain 1"/>
    <property type="match status" value="1"/>
</dbReference>
<dbReference type="GO" id="GO:0005975">
    <property type="term" value="P:carbohydrate metabolic process"/>
    <property type="evidence" value="ECO:0007669"/>
    <property type="project" value="InterPro"/>
</dbReference>
<dbReference type="AlphaFoldDB" id="A0A2G9ZE92"/>
<evidence type="ECO:0000256" key="2">
    <source>
        <dbReference type="ARBA" id="ARBA00022729"/>
    </source>
</evidence>
<feature type="domain" description="NodB homology" evidence="3">
    <location>
        <begin position="115"/>
        <end position="257"/>
    </location>
</feature>
<dbReference type="SUPFAM" id="SSF88713">
    <property type="entry name" value="Glycoside hydrolase/deacetylase"/>
    <property type="match status" value="1"/>
</dbReference>
<dbReference type="GO" id="GO:0005576">
    <property type="term" value="C:extracellular region"/>
    <property type="evidence" value="ECO:0007669"/>
    <property type="project" value="UniProtKB-SubCell"/>
</dbReference>
<evidence type="ECO:0000259" key="3">
    <source>
        <dbReference type="Pfam" id="PF01522"/>
    </source>
</evidence>
<dbReference type="Gene3D" id="3.20.20.370">
    <property type="entry name" value="Glycoside hydrolase/deacetylase"/>
    <property type="match status" value="1"/>
</dbReference>
<dbReference type="EMBL" id="PCSB01000068">
    <property type="protein sequence ID" value="PIP31499.1"/>
    <property type="molecule type" value="Genomic_DNA"/>
</dbReference>
<protein>
    <recommendedName>
        <fullName evidence="3">NodB homology domain-containing protein</fullName>
    </recommendedName>
</protein>